<evidence type="ECO:0000313" key="1">
    <source>
        <dbReference type="EMBL" id="QHS78263.1"/>
    </source>
</evidence>
<sequence length="35" mass="4157">MYDEWKGDENFDVFSLGHLASLDIYTEEDLYNVLD</sequence>
<proteinExistence type="predicted"/>
<reference evidence="1" key="1">
    <citation type="journal article" date="2020" name="Nature">
        <title>Giant virus diversity and host interactions through global metagenomics.</title>
        <authorList>
            <person name="Schulz F."/>
            <person name="Roux S."/>
            <person name="Paez-Espino D."/>
            <person name="Jungbluth S."/>
            <person name="Walsh D.A."/>
            <person name="Denef V.J."/>
            <person name="McMahon K.D."/>
            <person name="Konstantinidis K.T."/>
            <person name="Eloe-Fadrosh E.A."/>
            <person name="Kyrpides N.C."/>
            <person name="Woyke T."/>
        </authorList>
    </citation>
    <scope>NUCLEOTIDE SEQUENCE</scope>
    <source>
        <strain evidence="1">GVMAG-S-1021933-23</strain>
    </source>
</reference>
<name>A0A6C0AFM5_9ZZZZ</name>
<protein>
    <submittedName>
        <fullName evidence="1">Uncharacterized protein</fullName>
    </submittedName>
</protein>
<dbReference type="EMBL" id="MN740595">
    <property type="protein sequence ID" value="QHS78263.1"/>
    <property type="molecule type" value="Genomic_DNA"/>
</dbReference>
<organism evidence="1">
    <name type="scientific">viral metagenome</name>
    <dbReference type="NCBI Taxonomy" id="1070528"/>
    <lineage>
        <taxon>unclassified sequences</taxon>
        <taxon>metagenomes</taxon>
        <taxon>organismal metagenomes</taxon>
    </lineage>
</organism>
<dbReference type="AlphaFoldDB" id="A0A6C0AFM5"/>
<accession>A0A6C0AFM5</accession>